<protein>
    <submittedName>
        <fullName evidence="1">Uncharacterized protein</fullName>
    </submittedName>
</protein>
<dbReference type="Proteomes" id="UP000030787">
    <property type="component" value="Chromosome"/>
</dbReference>
<name>A0A0A7LAP9_9ARCH</name>
<evidence type="ECO:0000313" key="2">
    <source>
        <dbReference type="Proteomes" id="UP000030787"/>
    </source>
</evidence>
<reference evidence="1 2" key="1">
    <citation type="journal article" date="2014" name="Appl. Environ. Microbiol.">
        <title>Comparative Genome Analysis of 'Candidatus Methanoplasma termitum' Indicates a New Mode of Energy Metabolism in the Seventh Order of Methanogens.</title>
        <authorList>
            <person name="Lang K."/>
            <person name="Schuldes J."/>
            <person name="Klingl A."/>
            <person name="Poehlein A."/>
            <person name="Daniel R."/>
            <person name="Brune A."/>
        </authorList>
    </citation>
    <scope>NUCLEOTIDE SEQUENCE [LARGE SCALE GENOMIC DNA]</scope>
    <source>
        <strain evidence="2">Mpt1</strain>
    </source>
</reference>
<keyword evidence="2" id="KW-1185">Reference proteome</keyword>
<proteinExistence type="predicted"/>
<dbReference type="KEGG" id="mear:Mpt1_c02340"/>
<evidence type="ECO:0000313" key="1">
    <source>
        <dbReference type="EMBL" id="AIZ56134.1"/>
    </source>
</evidence>
<dbReference type="HOGENOM" id="CLU_2949085_0_0_2"/>
<gene>
    <name evidence="1" type="ORF">Mpt1_c02340</name>
</gene>
<sequence length="59" mass="7100">MMSVRGVSLPEEKGFETFSKREMYAMLLKDYEECKDEGRECYLKEILEELRRDLESDRS</sequence>
<accession>A0A0A7LAP9</accession>
<dbReference type="EMBL" id="CP010070">
    <property type="protein sequence ID" value="AIZ56134.1"/>
    <property type="molecule type" value="Genomic_DNA"/>
</dbReference>
<organism evidence="1 2">
    <name type="scientific">Candidatus Methanoplasma termitum</name>
    <dbReference type="NCBI Taxonomy" id="1577791"/>
    <lineage>
        <taxon>Archaea</taxon>
        <taxon>Methanobacteriati</taxon>
        <taxon>Thermoplasmatota</taxon>
        <taxon>Thermoplasmata</taxon>
        <taxon>Methanomassiliicoccales</taxon>
        <taxon>Methanomassiliicoccaceae</taxon>
        <taxon>Candidatus Methanoplasma</taxon>
    </lineage>
</organism>
<dbReference type="AlphaFoldDB" id="A0A0A7LAP9"/>